<dbReference type="GO" id="GO:0000978">
    <property type="term" value="F:RNA polymerase II cis-regulatory region sequence-specific DNA binding"/>
    <property type="evidence" value="ECO:0007669"/>
    <property type="project" value="InterPro"/>
</dbReference>
<protein>
    <submittedName>
        <fullName evidence="10">Fungal-specific transcription factor domain-domain-containing protein</fullName>
    </submittedName>
</protein>
<dbReference type="GO" id="GO:0000981">
    <property type="term" value="F:DNA-binding transcription factor activity, RNA polymerase II-specific"/>
    <property type="evidence" value="ECO:0007669"/>
    <property type="project" value="InterPro"/>
</dbReference>
<feature type="region of interest" description="Disordered" evidence="8">
    <location>
        <begin position="1"/>
        <end position="33"/>
    </location>
</feature>
<sequence length="806" mass="89125">MDPGGNDTFDKEAHSSQQGSSHQRLGQPDRSKHLKQRLVCGIQGCGKAFNRKDHLTRHQANHGTQSHPCDRCKKSFQRLDLLARHRARHDIRRNGSNRLACTPTSPPTLPALASAGQMLSGRQDADVIPADLGFLDHPLAGMSAISRIETLPHAEEYCDTSSDPAPSLVGPQVLPPVEMDWFATSLNADPLPINDWEQFLMDLNGAPTDVPVDLSWRDAFAPEMEYEGLVPTALAPLAREASAGGDCMASETSRLGSTLLDEKTRLELISTFPELPMLSSHPLFTCASLQAALDAYWEVFHVQIPMLHRKTFLASATRSTKLAIMVVIGQYHFPSPVTEFAEISLFIRARLLLDVTPDMTLVTFQTLLLCHIYDEFMSSSSAQFSAQCFCPTLVSVARRRSLLVRQGARQGETTRGREDQAMSLEQEWLAWVEEELAVRAAYTMWYIDSQLTAYWGQVCGRRHSVFSIQIRLPCSSVQWEASSAGDWSLARRTCPLPSHQQSRTDNTFLPGIDMTHQPKRALPGFSSSVKAALNASQEVDGSATAWTRLLLLHGLNAIVWDAKMHGSIALYGEVSNTWKTTLHYAMLKLRDPAFSSDTPLIAVKVYRDATALSLFSMYSDIVLLQVFAGADVVSGCRVGTQQYVAARRKLLSWIKTEDGRLAKWHAATYLEDVYRDDLAEKSPMTTAWTVYLATIICWAFSTLLTSRPMSPLTCKPPPQLAIPGALAFIGTVASGRLEDLDSGDQTVRNQFNLLAAADFFVISKSPHWGVGKLYSLLSQRPKLMPRALAIDASKTLKTLMASMVSE</sequence>
<dbReference type="InParanoid" id="A0A1Y2AEY4"/>
<evidence type="ECO:0000256" key="4">
    <source>
        <dbReference type="ARBA" id="ARBA00022771"/>
    </source>
</evidence>
<dbReference type="SMART" id="SM00355">
    <property type="entry name" value="ZnF_C2H2"/>
    <property type="match status" value="2"/>
</dbReference>
<dbReference type="GO" id="GO:0006351">
    <property type="term" value="P:DNA-templated transcription"/>
    <property type="evidence" value="ECO:0007669"/>
    <property type="project" value="InterPro"/>
</dbReference>
<dbReference type="FunCoup" id="A0A1Y2AEY4">
    <property type="interactions" value="2"/>
</dbReference>
<dbReference type="OrthoDB" id="1405595at2759"/>
<feature type="domain" description="C2H2-type" evidence="9">
    <location>
        <begin position="38"/>
        <end position="67"/>
    </location>
</feature>
<dbReference type="InterPro" id="IPR051059">
    <property type="entry name" value="VerF-like"/>
</dbReference>
<comment type="subcellular location">
    <subcellularLocation>
        <location evidence="1">Nucleus</location>
    </subcellularLocation>
</comment>
<proteinExistence type="predicted"/>
<evidence type="ECO:0000256" key="5">
    <source>
        <dbReference type="ARBA" id="ARBA00022833"/>
    </source>
</evidence>
<dbReference type="Pfam" id="PF04082">
    <property type="entry name" value="Fungal_trans"/>
    <property type="match status" value="1"/>
</dbReference>
<accession>A0A1Y2AEY4</accession>
<evidence type="ECO:0000313" key="11">
    <source>
        <dbReference type="Proteomes" id="UP000193986"/>
    </source>
</evidence>
<dbReference type="Proteomes" id="UP000193986">
    <property type="component" value="Unassembled WGS sequence"/>
</dbReference>
<dbReference type="PROSITE" id="PS50157">
    <property type="entry name" value="ZINC_FINGER_C2H2_2"/>
    <property type="match status" value="2"/>
</dbReference>
<dbReference type="STRING" id="71784.A0A1Y2AEY4"/>
<evidence type="ECO:0000256" key="2">
    <source>
        <dbReference type="ARBA" id="ARBA00022723"/>
    </source>
</evidence>
<keyword evidence="2" id="KW-0479">Metal-binding</keyword>
<evidence type="ECO:0000259" key="9">
    <source>
        <dbReference type="PROSITE" id="PS50157"/>
    </source>
</evidence>
<dbReference type="Pfam" id="PF00096">
    <property type="entry name" value="zf-C2H2"/>
    <property type="match status" value="1"/>
</dbReference>
<evidence type="ECO:0000256" key="3">
    <source>
        <dbReference type="ARBA" id="ARBA00022737"/>
    </source>
</evidence>
<organism evidence="10 11">
    <name type="scientific">Naematelia encephala</name>
    <dbReference type="NCBI Taxonomy" id="71784"/>
    <lineage>
        <taxon>Eukaryota</taxon>
        <taxon>Fungi</taxon>
        <taxon>Dikarya</taxon>
        <taxon>Basidiomycota</taxon>
        <taxon>Agaricomycotina</taxon>
        <taxon>Tremellomycetes</taxon>
        <taxon>Tremellales</taxon>
        <taxon>Naemateliaceae</taxon>
        <taxon>Naematelia</taxon>
    </lineage>
</organism>
<dbReference type="GO" id="GO:0000785">
    <property type="term" value="C:chromatin"/>
    <property type="evidence" value="ECO:0007669"/>
    <property type="project" value="TreeGrafter"/>
</dbReference>
<name>A0A1Y2AEY4_9TREE</name>
<dbReference type="PANTHER" id="PTHR40626:SF14">
    <property type="entry name" value="C2H2 TYPE ZINC FINGER DOMAIN PROTEIN (AFU_ORTHOLOGUE AFUA_1G02360)"/>
    <property type="match status" value="1"/>
</dbReference>
<feature type="compositionally biased region" description="Polar residues" evidence="8">
    <location>
        <begin position="15"/>
        <end position="24"/>
    </location>
</feature>
<dbReference type="SUPFAM" id="SSF57667">
    <property type="entry name" value="beta-beta-alpha zinc fingers"/>
    <property type="match status" value="1"/>
</dbReference>
<dbReference type="InterPro" id="IPR007219">
    <property type="entry name" value="XnlR_reg_dom"/>
</dbReference>
<evidence type="ECO:0000313" key="10">
    <source>
        <dbReference type="EMBL" id="ORY21046.1"/>
    </source>
</evidence>
<evidence type="ECO:0000256" key="7">
    <source>
        <dbReference type="PROSITE-ProRule" id="PRU00042"/>
    </source>
</evidence>
<evidence type="ECO:0000256" key="1">
    <source>
        <dbReference type="ARBA" id="ARBA00004123"/>
    </source>
</evidence>
<reference evidence="10 11" key="1">
    <citation type="submission" date="2016-07" db="EMBL/GenBank/DDBJ databases">
        <title>Pervasive Adenine N6-methylation of Active Genes in Fungi.</title>
        <authorList>
            <consortium name="DOE Joint Genome Institute"/>
            <person name="Mondo S.J."/>
            <person name="Dannebaum R.O."/>
            <person name="Kuo R.C."/>
            <person name="Labutti K."/>
            <person name="Haridas S."/>
            <person name="Kuo A."/>
            <person name="Salamov A."/>
            <person name="Ahrendt S.R."/>
            <person name="Lipzen A."/>
            <person name="Sullivan W."/>
            <person name="Andreopoulos W.B."/>
            <person name="Clum A."/>
            <person name="Lindquist E."/>
            <person name="Daum C."/>
            <person name="Ramamoorthy G.K."/>
            <person name="Gryganskyi A."/>
            <person name="Culley D."/>
            <person name="Magnuson J.K."/>
            <person name="James T.Y."/>
            <person name="O'Malley M.A."/>
            <person name="Stajich J.E."/>
            <person name="Spatafora J.W."/>
            <person name="Visel A."/>
            <person name="Grigoriev I.V."/>
        </authorList>
    </citation>
    <scope>NUCLEOTIDE SEQUENCE [LARGE SCALE GENOMIC DNA]</scope>
    <source>
        <strain evidence="10 11">68-887.2</strain>
    </source>
</reference>
<evidence type="ECO:0000256" key="6">
    <source>
        <dbReference type="ARBA" id="ARBA00023242"/>
    </source>
</evidence>
<dbReference type="Gene3D" id="3.30.160.60">
    <property type="entry name" value="Classic Zinc Finger"/>
    <property type="match status" value="1"/>
</dbReference>
<dbReference type="EMBL" id="MCFC01000119">
    <property type="protein sequence ID" value="ORY21046.1"/>
    <property type="molecule type" value="Genomic_DNA"/>
</dbReference>
<comment type="caution">
    <text evidence="10">The sequence shown here is derived from an EMBL/GenBank/DDBJ whole genome shotgun (WGS) entry which is preliminary data.</text>
</comment>
<gene>
    <name evidence="10" type="ORF">BCR39DRAFT_508494</name>
</gene>
<feature type="domain" description="C2H2-type" evidence="9">
    <location>
        <begin position="67"/>
        <end position="94"/>
    </location>
</feature>
<keyword evidence="6" id="KW-0539">Nucleus</keyword>
<dbReference type="AlphaFoldDB" id="A0A1Y2AEY4"/>
<keyword evidence="5" id="KW-0862">Zinc</keyword>
<dbReference type="InterPro" id="IPR036236">
    <property type="entry name" value="Znf_C2H2_sf"/>
</dbReference>
<evidence type="ECO:0000256" key="8">
    <source>
        <dbReference type="SAM" id="MobiDB-lite"/>
    </source>
</evidence>
<keyword evidence="3" id="KW-0677">Repeat</keyword>
<dbReference type="InterPro" id="IPR013087">
    <property type="entry name" value="Znf_C2H2_type"/>
</dbReference>
<dbReference type="PANTHER" id="PTHR40626">
    <property type="entry name" value="MIP31509P"/>
    <property type="match status" value="1"/>
</dbReference>
<keyword evidence="4 7" id="KW-0863">Zinc-finger</keyword>
<dbReference type="PROSITE" id="PS00028">
    <property type="entry name" value="ZINC_FINGER_C2H2_1"/>
    <property type="match status" value="2"/>
</dbReference>
<dbReference type="GO" id="GO:0008270">
    <property type="term" value="F:zinc ion binding"/>
    <property type="evidence" value="ECO:0007669"/>
    <property type="project" value="UniProtKB-KW"/>
</dbReference>
<keyword evidence="11" id="KW-1185">Reference proteome</keyword>
<dbReference type="GO" id="GO:0005634">
    <property type="term" value="C:nucleus"/>
    <property type="evidence" value="ECO:0007669"/>
    <property type="project" value="UniProtKB-SubCell"/>
</dbReference>